<feature type="non-terminal residue" evidence="1">
    <location>
        <position position="42"/>
    </location>
</feature>
<feature type="non-terminal residue" evidence="1">
    <location>
        <position position="1"/>
    </location>
</feature>
<organism evidence="1">
    <name type="scientific">marine sediment metagenome</name>
    <dbReference type="NCBI Taxonomy" id="412755"/>
    <lineage>
        <taxon>unclassified sequences</taxon>
        <taxon>metagenomes</taxon>
        <taxon>ecological metagenomes</taxon>
    </lineage>
</organism>
<reference evidence="1" key="1">
    <citation type="journal article" date="2014" name="Front. Microbiol.">
        <title>High frequency of phylogenetically diverse reductive dehalogenase-homologous genes in deep subseafloor sedimentary metagenomes.</title>
        <authorList>
            <person name="Kawai M."/>
            <person name="Futagami T."/>
            <person name="Toyoda A."/>
            <person name="Takaki Y."/>
            <person name="Nishi S."/>
            <person name="Hori S."/>
            <person name="Arai W."/>
            <person name="Tsubouchi T."/>
            <person name="Morono Y."/>
            <person name="Uchiyama I."/>
            <person name="Ito T."/>
            <person name="Fujiyama A."/>
            <person name="Inagaki F."/>
            <person name="Takami H."/>
        </authorList>
    </citation>
    <scope>NUCLEOTIDE SEQUENCE</scope>
    <source>
        <strain evidence="1">Expedition CK06-06</strain>
    </source>
</reference>
<accession>X0YAX9</accession>
<name>X0YAX9_9ZZZZ</name>
<dbReference type="AlphaFoldDB" id="X0YAX9"/>
<evidence type="ECO:0000313" key="1">
    <source>
        <dbReference type="EMBL" id="GAG45903.1"/>
    </source>
</evidence>
<proteinExistence type="predicted"/>
<sequence length="42" mass="4513">ETLEETVYPLSLPGGDGVLESRYGSLFSSRDAFLSGFFLVGV</sequence>
<gene>
    <name evidence="1" type="ORF">S01H1_86149</name>
</gene>
<protein>
    <submittedName>
        <fullName evidence="1">Uncharacterized protein</fullName>
    </submittedName>
</protein>
<comment type="caution">
    <text evidence="1">The sequence shown here is derived from an EMBL/GenBank/DDBJ whole genome shotgun (WGS) entry which is preliminary data.</text>
</comment>
<dbReference type="EMBL" id="BARS01059519">
    <property type="protein sequence ID" value="GAG45903.1"/>
    <property type="molecule type" value="Genomic_DNA"/>
</dbReference>